<dbReference type="EMBL" id="MWWV01000019">
    <property type="protein sequence ID" value="OZG55538.1"/>
    <property type="molecule type" value="Genomic_DNA"/>
</dbReference>
<reference evidence="5 6" key="1">
    <citation type="journal article" date="2017" name="BMC Genomics">
        <title>Comparative genomic and phylogenomic analyses of the Bifidobacteriaceae family.</title>
        <authorList>
            <person name="Lugli G.A."/>
            <person name="Milani C."/>
            <person name="Turroni F."/>
            <person name="Duranti S."/>
            <person name="Mancabelli L."/>
            <person name="Mangifesta M."/>
            <person name="Ferrario C."/>
            <person name="Modesto M."/>
            <person name="Mattarelli P."/>
            <person name="Jiri K."/>
            <person name="van Sinderen D."/>
            <person name="Ventura M."/>
        </authorList>
    </citation>
    <scope>NUCLEOTIDE SEQUENCE [LARGE SCALE GENOMIC DNA]</scope>
    <source>
        <strain evidence="5 6">DSM 100201</strain>
    </source>
</reference>
<protein>
    <submittedName>
        <fullName evidence="5">Integrase core domain-containing protein</fullName>
    </submittedName>
</protein>
<dbReference type="Pfam" id="PF00665">
    <property type="entry name" value="rve"/>
    <property type="match status" value="1"/>
</dbReference>
<dbReference type="PANTHER" id="PTHR10948">
    <property type="entry name" value="TRANSPOSASE"/>
    <property type="match status" value="1"/>
</dbReference>
<comment type="caution">
    <text evidence="5">The sequence shown here is derived from an EMBL/GenBank/DDBJ whole genome shotgun (WGS) entry which is preliminary data.</text>
</comment>
<keyword evidence="6" id="KW-1185">Reference proteome</keyword>
<dbReference type="InterPro" id="IPR001584">
    <property type="entry name" value="Integrase_cat-core"/>
</dbReference>
<organism evidence="5 6">
    <name type="scientific">Bifidobacterium tissieri</name>
    <dbReference type="NCBI Taxonomy" id="1630162"/>
    <lineage>
        <taxon>Bacteria</taxon>
        <taxon>Bacillati</taxon>
        <taxon>Actinomycetota</taxon>
        <taxon>Actinomycetes</taxon>
        <taxon>Bifidobacteriales</taxon>
        <taxon>Bifidobacteriaceae</taxon>
        <taxon>Bifidobacterium</taxon>
    </lineage>
</organism>
<dbReference type="InterPro" id="IPR012337">
    <property type="entry name" value="RNaseH-like_sf"/>
</dbReference>
<evidence type="ECO:0000259" key="3">
    <source>
        <dbReference type="Pfam" id="PF00665"/>
    </source>
</evidence>
<feature type="compositionally biased region" description="Basic residues" evidence="2">
    <location>
        <begin position="219"/>
        <end position="228"/>
    </location>
</feature>
<name>A0A261F8Y3_9BIFI</name>
<evidence type="ECO:0000313" key="6">
    <source>
        <dbReference type="Proteomes" id="UP000216444"/>
    </source>
</evidence>
<dbReference type="GO" id="GO:0015074">
    <property type="term" value="P:DNA integration"/>
    <property type="evidence" value="ECO:0007669"/>
    <property type="project" value="InterPro"/>
</dbReference>
<dbReference type="PANTHER" id="PTHR10948:SF23">
    <property type="entry name" value="TRANSPOSASE INSI FOR INSERTION SEQUENCE ELEMENT IS30A-RELATED"/>
    <property type="match status" value="1"/>
</dbReference>
<dbReference type="NCBIfam" id="NF033563">
    <property type="entry name" value="transpos_IS30"/>
    <property type="match status" value="1"/>
</dbReference>
<evidence type="ECO:0000256" key="2">
    <source>
        <dbReference type="SAM" id="MobiDB-lite"/>
    </source>
</evidence>
<dbReference type="GO" id="GO:0004803">
    <property type="term" value="F:transposase activity"/>
    <property type="evidence" value="ECO:0007669"/>
    <property type="project" value="TreeGrafter"/>
</dbReference>
<dbReference type="GO" id="GO:0006310">
    <property type="term" value="P:DNA recombination"/>
    <property type="evidence" value="ECO:0007669"/>
    <property type="project" value="UniProtKB-KW"/>
</dbReference>
<gene>
    <name evidence="5" type="ORF">BTIS_2115</name>
</gene>
<dbReference type="Proteomes" id="UP000216444">
    <property type="component" value="Unassembled WGS sequence"/>
</dbReference>
<evidence type="ECO:0000313" key="5">
    <source>
        <dbReference type="EMBL" id="OZG55538.1"/>
    </source>
</evidence>
<dbReference type="GO" id="GO:0005829">
    <property type="term" value="C:cytosol"/>
    <property type="evidence" value="ECO:0007669"/>
    <property type="project" value="TreeGrafter"/>
</dbReference>
<accession>A0A261F8Y3</accession>
<feature type="compositionally biased region" description="Basic and acidic residues" evidence="2">
    <location>
        <begin position="229"/>
        <end position="239"/>
    </location>
</feature>
<dbReference type="InterPro" id="IPR051917">
    <property type="entry name" value="Transposase-Integrase"/>
</dbReference>
<dbReference type="InterPro" id="IPR053392">
    <property type="entry name" value="Transposase_IS30-like"/>
</dbReference>
<feature type="domain" description="Transposase IS30-like HTH" evidence="4">
    <location>
        <begin position="84"/>
        <end position="125"/>
    </location>
</feature>
<dbReference type="InterPro" id="IPR025246">
    <property type="entry name" value="IS30-like_HTH"/>
</dbReference>
<proteinExistence type="predicted"/>
<feature type="region of interest" description="Disordered" evidence="2">
    <location>
        <begin position="350"/>
        <end position="371"/>
    </location>
</feature>
<feature type="compositionally biased region" description="Polar residues" evidence="2">
    <location>
        <begin position="354"/>
        <end position="371"/>
    </location>
</feature>
<dbReference type="Pfam" id="PF13936">
    <property type="entry name" value="HTH_38"/>
    <property type="match status" value="1"/>
</dbReference>
<feature type="region of interest" description="Disordered" evidence="2">
    <location>
        <begin position="218"/>
        <end position="239"/>
    </location>
</feature>
<dbReference type="GO" id="GO:0032196">
    <property type="term" value="P:transposition"/>
    <property type="evidence" value="ECO:0007669"/>
    <property type="project" value="TreeGrafter"/>
</dbReference>
<keyword evidence="1" id="KW-0233">DNA recombination</keyword>
<evidence type="ECO:0000256" key="1">
    <source>
        <dbReference type="ARBA" id="ARBA00023172"/>
    </source>
</evidence>
<feature type="domain" description="Integrase catalytic" evidence="3">
    <location>
        <begin position="256"/>
        <end position="348"/>
    </location>
</feature>
<dbReference type="AlphaFoldDB" id="A0A261F8Y3"/>
<dbReference type="SUPFAM" id="SSF53098">
    <property type="entry name" value="Ribonuclease H-like"/>
    <property type="match status" value="1"/>
</dbReference>
<sequence length="371" mass="41966">MGRWVFEGVGYATRSQMCAARRRRYVEHLEAGMNFTQAARAVGVSKRTGKVWRNGRTRFTGRNEKPSVDWYRSTVDVPRKISSRYLSQDERVSIADWRKAGMGVRAIARRLNRPASTVSRELERNMNPATGMYEPYRAQQMSADRLRRPKPAKVHTVPGLLDYIRSGLKAHWSPEQIAGCLRADFPDNEDMHVCTETIYQAIYVQAKGELKKDIAKALRSGRARRRPHGQADSRKPRFREPMVMISQRPAEVEDRAVPGHWEGDLICGAANKSVIGTLVERTTRFTILLHLPDGHDAEHVQQAVIHKMRHLPRLLRNSLTWDQGSELALHKRISTALDMQVYFCDPHSHGSAAPTRTPTGSCASTSPKAPT</sequence>
<evidence type="ECO:0000259" key="4">
    <source>
        <dbReference type="Pfam" id="PF13936"/>
    </source>
</evidence>